<sequence length="596" mass="61807">MALGILGTVSATEQKPSNPSSSGHTGTSAHPSSQPSDVSIAQAHQLEPIADVAQRAGIPVEATVPYGTTKAKVTVGKLAQSAKKGKVVLVTGMSPTPAGEGKSTVLIGLVDGLAAAGVKAMAALREPSLGPVLGMKGGAAGGGYSQVVPMEDINLHFTGDLHAITSTNNALAALIDNHVQQGNSLNLDPRKIVWRRCLDVNDRVLRNIITGLGGKGGGVPREAGFDITAASEVMAVLCLARDLADLRERLGRMLIGYTHDNDPVFVHDLGVEGSLVALLRDAMSPNLVQTLGGAPALIHGGPFANIAHGCNSVIATNAARELADVVVTEAGFGADLGAEKFTDIASVAGDFAADVAVIVVTARSLKYNGGVARGDLNEENVEAVRSGLANVERHCSSLRRLGMQPIVAVNKFITDTDAELSAIKEWADDHGLRAAVANVWGEGGAGAADLVDEVREALADEPVRTDTGQSGAGRTRIYDPQDGVKASIATIAHDIYGAEQVEYSQQAGKDLAQLKRHGWDTLPVCISKTPYSFSDDPSALGAPKNHTLHVQRLIPKLGPGFVVALTGTVFTMPGLPKHPAAMEIDVTDDGTITGLF</sequence>
<feature type="compositionally biased region" description="Polar residues" evidence="9">
    <location>
        <begin position="9"/>
        <end position="37"/>
    </location>
</feature>
<accession>A0AAU0Q013</accession>
<feature type="region of interest" description="Disordered" evidence="9">
    <location>
        <begin position="1"/>
        <end position="37"/>
    </location>
</feature>
<dbReference type="EMBL" id="CP137757">
    <property type="protein sequence ID" value="WPF25602.1"/>
    <property type="molecule type" value="Genomic_DNA"/>
</dbReference>
<evidence type="ECO:0000256" key="5">
    <source>
        <dbReference type="ARBA" id="ARBA00022840"/>
    </source>
</evidence>
<keyword evidence="11" id="KW-1185">Reference proteome</keyword>
<feature type="binding site" evidence="8">
    <location>
        <begin position="96"/>
        <end position="103"/>
    </location>
    <ligand>
        <name>ATP</name>
        <dbReference type="ChEBI" id="CHEBI:30616"/>
    </ligand>
</feature>
<keyword evidence="3 8" id="KW-0436">Ligase</keyword>
<name>A0AAU0Q013_9CORY</name>
<evidence type="ECO:0000256" key="1">
    <source>
        <dbReference type="ARBA" id="ARBA00004777"/>
    </source>
</evidence>
<dbReference type="Pfam" id="PF01268">
    <property type="entry name" value="FTHFS"/>
    <property type="match status" value="1"/>
</dbReference>
<protein>
    <recommendedName>
        <fullName evidence="8">Formate--tetrahydrofolate ligase</fullName>
        <ecNumber evidence="8">6.3.4.3</ecNumber>
    </recommendedName>
    <alternativeName>
        <fullName evidence="8">Formyltetrahydrofolate synthetase</fullName>
        <shortName evidence="8">FHS</shortName>
        <shortName evidence="8">FTHFS</shortName>
    </alternativeName>
</protein>
<dbReference type="InterPro" id="IPR000559">
    <property type="entry name" value="Formate_THF_ligase"/>
</dbReference>
<dbReference type="NCBIfam" id="NF010030">
    <property type="entry name" value="PRK13505.1"/>
    <property type="match status" value="1"/>
</dbReference>
<evidence type="ECO:0000256" key="9">
    <source>
        <dbReference type="SAM" id="MobiDB-lite"/>
    </source>
</evidence>
<dbReference type="FunFam" id="3.30.1510.10:FF:000001">
    <property type="entry name" value="Formate--tetrahydrofolate ligase"/>
    <property type="match status" value="1"/>
</dbReference>
<dbReference type="Gene3D" id="3.30.1510.10">
    <property type="entry name" value="Domain 2, N(10)-formyltetrahydrofolate synthetase"/>
    <property type="match status" value="1"/>
</dbReference>
<organism evidence="10 11">
    <name type="scientific">Corynebacterium pseudokroppenstedtii</name>
    <dbReference type="NCBI Taxonomy" id="2804917"/>
    <lineage>
        <taxon>Bacteria</taxon>
        <taxon>Bacillati</taxon>
        <taxon>Actinomycetota</taxon>
        <taxon>Actinomycetes</taxon>
        <taxon>Mycobacteriales</taxon>
        <taxon>Corynebacteriaceae</taxon>
        <taxon>Corynebacterium</taxon>
    </lineage>
</organism>
<evidence type="ECO:0000313" key="10">
    <source>
        <dbReference type="EMBL" id="WPF25602.1"/>
    </source>
</evidence>
<evidence type="ECO:0000256" key="7">
    <source>
        <dbReference type="ARBA" id="ARBA00061363"/>
    </source>
</evidence>
<evidence type="ECO:0000256" key="3">
    <source>
        <dbReference type="ARBA" id="ARBA00022598"/>
    </source>
</evidence>
<proteinExistence type="inferred from homology"/>
<dbReference type="Gene3D" id="3.10.410.10">
    <property type="entry name" value="Formyltetrahydrofolate synthetase, domain 3"/>
    <property type="match status" value="1"/>
</dbReference>
<dbReference type="EC" id="6.3.4.3" evidence="8"/>
<dbReference type="SUPFAM" id="SSF52540">
    <property type="entry name" value="P-loop containing nucleoside triphosphate hydrolases"/>
    <property type="match status" value="1"/>
</dbReference>
<dbReference type="AlphaFoldDB" id="A0AAU0Q013"/>
<gene>
    <name evidence="8" type="primary">fhs</name>
    <name evidence="10" type="ORF">Q0N40_03400</name>
</gene>
<dbReference type="InterPro" id="IPR020628">
    <property type="entry name" value="Formate_THF_ligase_CS"/>
</dbReference>
<evidence type="ECO:0000256" key="4">
    <source>
        <dbReference type="ARBA" id="ARBA00022741"/>
    </source>
</evidence>
<evidence type="ECO:0000256" key="6">
    <source>
        <dbReference type="ARBA" id="ARBA00049033"/>
    </source>
</evidence>
<dbReference type="KEGG" id="cpsk:Q0N40_03400"/>
<dbReference type="PROSITE" id="PS00722">
    <property type="entry name" value="FTHFS_2"/>
    <property type="match status" value="1"/>
</dbReference>
<dbReference type="Gene3D" id="3.40.50.300">
    <property type="entry name" value="P-loop containing nucleotide triphosphate hydrolases"/>
    <property type="match status" value="1"/>
</dbReference>
<dbReference type="InterPro" id="IPR027417">
    <property type="entry name" value="P-loop_NTPase"/>
</dbReference>
<comment type="catalytic activity">
    <reaction evidence="6 8">
        <text>(6S)-5,6,7,8-tetrahydrofolate + formate + ATP = (6R)-10-formyltetrahydrofolate + ADP + phosphate</text>
        <dbReference type="Rhea" id="RHEA:20221"/>
        <dbReference type="ChEBI" id="CHEBI:15740"/>
        <dbReference type="ChEBI" id="CHEBI:30616"/>
        <dbReference type="ChEBI" id="CHEBI:43474"/>
        <dbReference type="ChEBI" id="CHEBI:57453"/>
        <dbReference type="ChEBI" id="CHEBI:195366"/>
        <dbReference type="ChEBI" id="CHEBI:456216"/>
        <dbReference type="EC" id="6.3.4.3"/>
    </reaction>
</comment>
<evidence type="ECO:0000256" key="8">
    <source>
        <dbReference type="HAMAP-Rule" id="MF_01543"/>
    </source>
</evidence>
<dbReference type="PROSITE" id="PS00721">
    <property type="entry name" value="FTHFS_1"/>
    <property type="match status" value="1"/>
</dbReference>
<dbReference type="Proteomes" id="UP001174314">
    <property type="component" value="Chromosome"/>
</dbReference>
<dbReference type="HAMAP" id="MF_01543">
    <property type="entry name" value="FTHFS"/>
    <property type="match status" value="1"/>
</dbReference>
<comment type="pathway">
    <text evidence="1 8">One-carbon metabolism; tetrahydrofolate interconversion.</text>
</comment>
<dbReference type="GO" id="GO:0035999">
    <property type="term" value="P:tetrahydrofolate interconversion"/>
    <property type="evidence" value="ECO:0007669"/>
    <property type="project" value="UniProtKB-UniRule"/>
</dbReference>
<keyword evidence="2 8" id="KW-0554">One-carbon metabolism</keyword>
<keyword evidence="5 8" id="KW-0067">ATP-binding</keyword>
<dbReference type="GO" id="GO:0005524">
    <property type="term" value="F:ATP binding"/>
    <property type="evidence" value="ECO:0007669"/>
    <property type="project" value="UniProtKB-UniRule"/>
</dbReference>
<dbReference type="GO" id="GO:0004329">
    <property type="term" value="F:formate-tetrahydrofolate ligase activity"/>
    <property type="evidence" value="ECO:0007669"/>
    <property type="project" value="UniProtKB-UniRule"/>
</dbReference>
<comment type="similarity">
    <text evidence="7 8">Belongs to the formate--tetrahydrofolate ligase family.</text>
</comment>
<dbReference type="RefSeq" id="WP_236881628.1">
    <property type="nucleotide sequence ID" value="NZ_CP137757.1"/>
</dbReference>
<evidence type="ECO:0000256" key="2">
    <source>
        <dbReference type="ARBA" id="ARBA00022563"/>
    </source>
</evidence>
<keyword evidence="4 8" id="KW-0547">Nucleotide-binding</keyword>
<reference evidence="10 11" key="1">
    <citation type="submission" date="2023-10" db="EMBL/GenBank/DDBJ databases">
        <title>complete genome sequence of Corynebacterium pseudokroppenstedtii P15-C1.</title>
        <authorList>
            <person name="Bruggemann H."/>
            <person name="Poehlein A."/>
        </authorList>
    </citation>
    <scope>NUCLEOTIDE SEQUENCE [LARGE SCALE GENOMIC DNA]</scope>
    <source>
        <strain evidence="10 11">P15_C1</strain>
    </source>
</reference>
<evidence type="ECO:0000313" key="11">
    <source>
        <dbReference type="Proteomes" id="UP001174314"/>
    </source>
</evidence>